<keyword evidence="7 11" id="KW-0408">Iron</keyword>
<keyword evidence="8 11" id="KW-0411">Iron-sulfur</keyword>
<dbReference type="InterPro" id="IPR004642">
    <property type="entry name" value="Ser_deHydtase_asu"/>
</dbReference>
<evidence type="ECO:0000259" key="12">
    <source>
        <dbReference type="Pfam" id="PF03313"/>
    </source>
</evidence>
<reference evidence="13" key="2">
    <citation type="submission" date="2021-04" db="EMBL/GenBank/DDBJ databases">
        <authorList>
            <person name="Gilroy R."/>
        </authorList>
    </citation>
    <scope>NUCLEOTIDE SEQUENCE</scope>
    <source>
        <strain evidence="13">CHK183-1962</strain>
    </source>
</reference>
<dbReference type="AlphaFoldDB" id="A0A9D2BJK4"/>
<keyword evidence="4 11" id="KW-0312">Gluconeogenesis</keyword>
<comment type="catalytic activity">
    <reaction evidence="10 11">
        <text>L-serine = pyruvate + NH4(+)</text>
        <dbReference type="Rhea" id="RHEA:19169"/>
        <dbReference type="ChEBI" id="CHEBI:15361"/>
        <dbReference type="ChEBI" id="CHEBI:28938"/>
        <dbReference type="ChEBI" id="CHEBI:33384"/>
        <dbReference type="EC" id="4.3.1.17"/>
    </reaction>
</comment>
<evidence type="ECO:0000256" key="8">
    <source>
        <dbReference type="ARBA" id="ARBA00023014"/>
    </source>
</evidence>
<evidence type="ECO:0000256" key="7">
    <source>
        <dbReference type="ARBA" id="ARBA00023004"/>
    </source>
</evidence>
<reference evidence="13" key="1">
    <citation type="journal article" date="2021" name="PeerJ">
        <title>Extensive microbial diversity within the chicken gut microbiome revealed by metagenomics and culture.</title>
        <authorList>
            <person name="Gilroy R."/>
            <person name="Ravi A."/>
            <person name="Getino M."/>
            <person name="Pursley I."/>
            <person name="Horton D.L."/>
            <person name="Alikhan N.F."/>
            <person name="Baker D."/>
            <person name="Gharbi K."/>
            <person name="Hall N."/>
            <person name="Watson M."/>
            <person name="Adriaenssens E.M."/>
            <person name="Foster-Nyarko E."/>
            <person name="Jarju S."/>
            <person name="Secka A."/>
            <person name="Antonio M."/>
            <person name="Oren A."/>
            <person name="Chaudhuri R.R."/>
            <person name="La Ragione R."/>
            <person name="Hildebrand F."/>
            <person name="Pallen M.J."/>
        </authorList>
    </citation>
    <scope>NUCLEOTIDE SEQUENCE</scope>
    <source>
        <strain evidence="13">CHK183-1962</strain>
    </source>
</reference>
<organism evidence="13 14">
    <name type="scientific">Candidatus Fusicatenibacter merdavium</name>
    <dbReference type="NCBI Taxonomy" id="2838600"/>
    <lineage>
        <taxon>Bacteria</taxon>
        <taxon>Bacillati</taxon>
        <taxon>Bacillota</taxon>
        <taxon>Clostridia</taxon>
        <taxon>Lachnospirales</taxon>
        <taxon>Lachnospiraceae</taxon>
        <taxon>Fusicatenibacter</taxon>
    </lineage>
</organism>
<evidence type="ECO:0000313" key="14">
    <source>
        <dbReference type="Proteomes" id="UP000886890"/>
    </source>
</evidence>
<dbReference type="PANTHER" id="PTHR30182:SF1">
    <property type="entry name" value="L-SERINE DEHYDRATASE 1"/>
    <property type="match status" value="1"/>
</dbReference>
<evidence type="ECO:0000256" key="9">
    <source>
        <dbReference type="ARBA" id="ARBA00023239"/>
    </source>
</evidence>
<dbReference type="EMBL" id="DXEK01000137">
    <property type="protein sequence ID" value="HIX77579.1"/>
    <property type="molecule type" value="Genomic_DNA"/>
</dbReference>
<protein>
    <recommendedName>
        <fullName evidence="11">L-serine dehydratase</fullName>
        <ecNumber evidence="11">4.3.1.17</ecNumber>
    </recommendedName>
</protein>
<evidence type="ECO:0000256" key="1">
    <source>
        <dbReference type="ARBA" id="ARBA00001966"/>
    </source>
</evidence>
<gene>
    <name evidence="13" type="primary">sdaAA</name>
    <name evidence="13" type="ORF">H9734_08310</name>
</gene>
<evidence type="ECO:0000256" key="5">
    <source>
        <dbReference type="ARBA" id="ARBA00022485"/>
    </source>
</evidence>
<feature type="domain" description="Serine dehydratase-like alpha subunit" evidence="12">
    <location>
        <begin position="19"/>
        <end position="275"/>
    </location>
</feature>
<evidence type="ECO:0000256" key="4">
    <source>
        <dbReference type="ARBA" id="ARBA00022432"/>
    </source>
</evidence>
<dbReference type="InterPro" id="IPR005130">
    <property type="entry name" value="Ser_deHydtase-like_asu"/>
</dbReference>
<name>A0A9D2BJK4_9FIRM</name>
<dbReference type="Pfam" id="PF03313">
    <property type="entry name" value="SDH_alpha"/>
    <property type="match status" value="1"/>
</dbReference>
<dbReference type="NCBIfam" id="TIGR00718">
    <property type="entry name" value="sda_alpha"/>
    <property type="match status" value="1"/>
</dbReference>
<accession>A0A9D2BJK4</accession>
<evidence type="ECO:0000256" key="2">
    <source>
        <dbReference type="ARBA" id="ARBA00004742"/>
    </source>
</evidence>
<comment type="caution">
    <text evidence="13">The sequence shown here is derived from an EMBL/GenBank/DDBJ whole genome shotgun (WGS) entry which is preliminary data.</text>
</comment>
<evidence type="ECO:0000313" key="13">
    <source>
        <dbReference type="EMBL" id="HIX77579.1"/>
    </source>
</evidence>
<comment type="cofactor">
    <cofactor evidence="1 11">
        <name>[4Fe-4S] cluster</name>
        <dbReference type="ChEBI" id="CHEBI:49883"/>
    </cofactor>
</comment>
<dbReference type="GO" id="GO:0003941">
    <property type="term" value="F:L-serine ammonia-lyase activity"/>
    <property type="evidence" value="ECO:0007669"/>
    <property type="project" value="UniProtKB-UniRule"/>
</dbReference>
<keyword evidence="5 11" id="KW-0004">4Fe-4S</keyword>
<dbReference type="GO" id="GO:0006094">
    <property type="term" value="P:gluconeogenesis"/>
    <property type="evidence" value="ECO:0007669"/>
    <property type="project" value="UniProtKB-KW"/>
</dbReference>
<keyword evidence="9 11" id="KW-0456">Lyase</keyword>
<dbReference type="EC" id="4.3.1.17" evidence="11"/>
<dbReference type="GO" id="GO:0051539">
    <property type="term" value="F:4 iron, 4 sulfur cluster binding"/>
    <property type="evidence" value="ECO:0007669"/>
    <property type="project" value="UniProtKB-UniRule"/>
</dbReference>
<evidence type="ECO:0000256" key="11">
    <source>
        <dbReference type="RuleBase" id="RU366059"/>
    </source>
</evidence>
<dbReference type="PANTHER" id="PTHR30182">
    <property type="entry name" value="L-SERINE DEHYDRATASE"/>
    <property type="match status" value="1"/>
</dbReference>
<dbReference type="GO" id="GO:0046872">
    <property type="term" value="F:metal ion binding"/>
    <property type="evidence" value="ECO:0007669"/>
    <property type="project" value="UniProtKB-KW"/>
</dbReference>
<dbReference type="InterPro" id="IPR051318">
    <property type="entry name" value="Fe-S_L-Ser"/>
</dbReference>
<dbReference type="Proteomes" id="UP000886890">
    <property type="component" value="Unassembled WGS sequence"/>
</dbReference>
<comment type="pathway">
    <text evidence="2">Carbohydrate biosynthesis; gluconeogenesis.</text>
</comment>
<evidence type="ECO:0000256" key="10">
    <source>
        <dbReference type="ARBA" id="ARBA00049406"/>
    </source>
</evidence>
<evidence type="ECO:0000256" key="6">
    <source>
        <dbReference type="ARBA" id="ARBA00022723"/>
    </source>
</evidence>
<comment type="similarity">
    <text evidence="3 11">Belongs to the iron-sulfur dependent L-serine dehydratase family.</text>
</comment>
<proteinExistence type="inferred from homology"/>
<sequence>MAYKSLEEIENRCRDEQISFQEAVLLDDLNERGVGRENSRAAMEKLWKAMKEAAAGYDPKLRSHSGLVGGAGSKMREYLKQEEPLSGAFTGKVIASALEMGESNACMKRIVAAPTAGACGVLPAVLVNYQKEYRTSDQKIVDALYVAAGIGQVIASRAFIAGALGGCQAEIGSASAMAAGALVSLRGGNERQISHAAAMALKNLLGLVCDPVGGLVEVPCVKRNVIGAVNALAAADMSLAGIESRISPDQVIDAMRQVGEQMHPSLKETGEGGLAATPDAKNAFIFVEGLV</sequence>
<keyword evidence="6 11" id="KW-0479">Metal-binding</keyword>
<evidence type="ECO:0000256" key="3">
    <source>
        <dbReference type="ARBA" id="ARBA00008636"/>
    </source>
</evidence>